<dbReference type="InterPro" id="IPR027417">
    <property type="entry name" value="P-loop_NTPase"/>
</dbReference>
<dbReference type="EMBL" id="JBHSQO010000003">
    <property type="protein sequence ID" value="MFC6088461.1"/>
    <property type="molecule type" value="Genomic_DNA"/>
</dbReference>
<dbReference type="Gene3D" id="3.40.50.300">
    <property type="entry name" value="P-loop containing nucleotide triphosphate hydrolases"/>
    <property type="match status" value="1"/>
</dbReference>
<dbReference type="Gene3D" id="1.10.10.10">
    <property type="entry name" value="Winged helix-like DNA-binding domain superfamily/Winged helix DNA-binding domain"/>
    <property type="match status" value="1"/>
</dbReference>
<dbReference type="Pfam" id="PF00196">
    <property type="entry name" value="GerE"/>
    <property type="match status" value="1"/>
</dbReference>
<dbReference type="InterPro" id="IPR003593">
    <property type="entry name" value="AAA+_ATPase"/>
</dbReference>
<dbReference type="SMART" id="SM00382">
    <property type="entry name" value="AAA"/>
    <property type="match status" value="1"/>
</dbReference>
<reference evidence="5" key="1">
    <citation type="journal article" date="2019" name="Int. J. Syst. Evol. Microbiol.">
        <title>The Global Catalogue of Microorganisms (GCM) 10K type strain sequencing project: providing services to taxonomists for standard genome sequencing and annotation.</title>
        <authorList>
            <consortium name="The Broad Institute Genomics Platform"/>
            <consortium name="The Broad Institute Genome Sequencing Center for Infectious Disease"/>
            <person name="Wu L."/>
            <person name="Ma J."/>
        </authorList>
    </citation>
    <scope>NUCLEOTIDE SEQUENCE [LARGE SCALE GENOMIC DNA]</scope>
    <source>
        <strain evidence="5">CGMCC 4.7246</strain>
    </source>
</reference>
<evidence type="ECO:0000313" key="5">
    <source>
        <dbReference type="Proteomes" id="UP001596220"/>
    </source>
</evidence>
<protein>
    <submittedName>
        <fullName evidence="4">AAA family ATPase</fullName>
    </submittedName>
</protein>
<keyword evidence="5" id="KW-1185">Reference proteome</keyword>
<accession>A0ABW1NZE2</accession>
<evidence type="ECO:0000256" key="2">
    <source>
        <dbReference type="ARBA" id="ARBA00022840"/>
    </source>
</evidence>
<comment type="caution">
    <text evidence="4">The sequence shown here is derived from an EMBL/GenBank/DDBJ whole genome shotgun (WGS) entry which is preliminary data.</text>
</comment>
<dbReference type="InterPro" id="IPR036388">
    <property type="entry name" value="WH-like_DNA-bd_sf"/>
</dbReference>
<keyword evidence="2" id="KW-0067">ATP-binding</keyword>
<dbReference type="Pfam" id="PF13191">
    <property type="entry name" value="AAA_16"/>
    <property type="match status" value="1"/>
</dbReference>
<dbReference type="SUPFAM" id="SSF52540">
    <property type="entry name" value="P-loop containing nucleoside triphosphate hydrolases"/>
    <property type="match status" value="1"/>
</dbReference>
<proteinExistence type="predicted"/>
<name>A0ABW1NZE2_9PSEU</name>
<evidence type="ECO:0000256" key="1">
    <source>
        <dbReference type="ARBA" id="ARBA00022741"/>
    </source>
</evidence>
<dbReference type="InterPro" id="IPR000792">
    <property type="entry name" value="Tscrpt_reg_LuxR_C"/>
</dbReference>
<dbReference type="PANTHER" id="PTHR16305">
    <property type="entry name" value="TESTICULAR SOLUBLE ADENYLYL CYCLASE"/>
    <property type="match status" value="1"/>
</dbReference>
<dbReference type="RefSeq" id="WP_380633012.1">
    <property type="nucleotide sequence ID" value="NZ_JBHSQO010000003.1"/>
</dbReference>
<dbReference type="CDD" id="cd06170">
    <property type="entry name" value="LuxR_C_like"/>
    <property type="match status" value="1"/>
</dbReference>
<evidence type="ECO:0000259" key="3">
    <source>
        <dbReference type="PROSITE" id="PS50043"/>
    </source>
</evidence>
<dbReference type="SMART" id="SM00421">
    <property type="entry name" value="HTH_LUXR"/>
    <property type="match status" value="1"/>
</dbReference>
<gene>
    <name evidence="4" type="ORF">ACFP3R_04195</name>
</gene>
<evidence type="ECO:0000313" key="4">
    <source>
        <dbReference type="EMBL" id="MFC6088461.1"/>
    </source>
</evidence>
<dbReference type="PANTHER" id="PTHR16305:SF28">
    <property type="entry name" value="GUANYLATE CYCLASE DOMAIN-CONTAINING PROTEIN"/>
    <property type="match status" value="1"/>
</dbReference>
<feature type="domain" description="HTH luxR-type" evidence="3">
    <location>
        <begin position="905"/>
        <end position="970"/>
    </location>
</feature>
<dbReference type="SUPFAM" id="SSF46894">
    <property type="entry name" value="C-terminal effector domain of the bipartite response regulators"/>
    <property type="match status" value="1"/>
</dbReference>
<dbReference type="Proteomes" id="UP001596220">
    <property type="component" value="Unassembled WGS sequence"/>
</dbReference>
<dbReference type="InterPro" id="IPR041664">
    <property type="entry name" value="AAA_16"/>
</dbReference>
<dbReference type="PROSITE" id="PS50043">
    <property type="entry name" value="HTH_LUXR_2"/>
    <property type="match status" value="1"/>
</dbReference>
<sequence length="983" mass="105953">MHNRAPVVVGRDEELRVLERVLSDAVDGRGRTVFLVGEPGIGKTRLARFAAGAAFDRGMRVLRGRGSTIGPIVPFRPLAEALMSLLRAGDGPDLRELGPYQAVLGRLVPEWGVEEQPRQGHSVVVLAEAVLRLLALVGRDRPCLVVLEDLHDADAETLAVVDYLADNLDEVPAALLVTARADPGPTLDVVRLAAQREAGALLELRRLDEPRVRRLAALCLEVADDEVPGEAVDRLWADSAGNPFIVEEILHGLVNSGQLVRGPAGWQVLGELRVDVPTALVRAIAHRTDRLGPQGRELLSTAAVLGHRFPLSVLRRVTGMDDRGMLAHLHAGVAAQLVTPDEPVPDWYAFRHPLTAEALLAQLPPPHRAELSRRTADAVRELHPDLPGEWCALVASLRLDAGQHAEAGVLLAEAGRRALDDGAAGSAVRLLDHAHRLLASQVDVEIRADVLDSLLPALGEAGRFERAFALVDALAELSAAGLPRVRRAELHTKLAQVANTAGRWTESAVHVDTARALLGPEPDDEHLARLDAVAALMTLHLKVPDRIATAEFLARRAADAAKRVPLPEVGCETWQLLGVLARDRDLGLATECFSRARELAEEHGLIIQRVWALLRQAGLEWLADGSATGLVEVHEEALRVGAISLAYNADCILGLDAVLRGEYDGAAEELARTVADTRRLQLKHLTLYGLMAQATAAAHQGRRAEMDAAIEAFDEVGGVGSQERPLCYGLARAFCALLEEDRAAAERDLARALAHEEETPTVYHLSGRHGLQLLLDALSGRLDQDAYRAATRPAAAGMRWNRVFGQLALAVLAGRAGREAEAAQAVRAARDAASIYPLARHLGLRLVAEAAVADGWGEPVAWLRPTEEFFHQAGHAAVAGACRALLRQAGATVPQRRTGSDQVPGELRERGVTVREFEVFRLLAGRLGNKAIATRLHISPRTVEKHVASLITKTGRSDREELSAFAAALGPAVRPWWGPDGVR</sequence>
<keyword evidence="1" id="KW-0547">Nucleotide-binding</keyword>
<organism evidence="4 5">
    <name type="scientific">Saccharothrix lopnurensis</name>
    <dbReference type="NCBI Taxonomy" id="1670621"/>
    <lineage>
        <taxon>Bacteria</taxon>
        <taxon>Bacillati</taxon>
        <taxon>Actinomycetota</taxon>
        <taxon>Actinomycetes</taxon>
        <taxon>Pseudonocardiales</taxon>
        <taxon>Pseudonocardiaceae</taxon>
        <taxon>Saccharothrix</taxon>
    </lineage>
</organism>
<dbReference type="InterPro" id="IPR016032">
    <property type="entry name" value="Sig_transdc_resp-reg_C-effctor"/>
</dbReference>